<organism evidence="2 3">
    <name type="scientific">Rangifer tarandus platyrhynchus</name>
    <name type="common">Svalbard reindeer</name>
    <dbReference type="NCBI Taxonomy" id="3082113"/>
    <lineage>
        <taxon>Eukaryota</taxon>
        <taxon>Metazoa</taxon>
        <taxon>Chordata</taxon>
        <taxon>Craniata</taxon>
        <taxon>Vertebrata</taxon>
        <taxon>Euteleostomi</taxon>
        <taxon>Mammalia</taxon>
        <taxon>Eutheria</taxon>
        <taxon>Laurasiatheria</taxon>
        <taxon>Artiodactyla</taxon>
        <taxon>Ruminantia</taxon>
        <taxon>Pecora</taxon>
        <taxon>Cervidae</taxon>
        <taxon>Odocoileinae</taxon>
        <taxon>Rangifer</taxon>
    </lineage>
</organism>
<proteinExistence type="predicted"/>
<gene>
    <name evidence="2" type="ORF">MRATA1EN1_LOCUS8971</name>
</gene>
<evidence type="ECO:0000313" key="2">
    <source>
        <dbReference type="EMBL" id="CAI9160009.1"/>
    </source>
</evidence>
<name>A0ABN8YEP5_RANTA</name>
<feature type="region of interest" description="Disordered" evidence="1">
    <location>
        <begin position="1"/>
        <end position="50"/>
    </location>
</feature>
<evidence type="ECO:0000256" key="1">
    <source>
        <dbReference type="SAM" id="MobiDB-lite"/>
    </source>
</evidence>
<dbReference type="EMBL" id="OX459955">
    <property type="protein sequence ID" value="CAI9160009.1"/>
    <property type="molecule type" value="Genomic_DNA"/>
</dbReference>
<keyword evidence="3" id="KW-1185">Reference proteome</keyword>
<sequence>MIGGRKSRGSPGTASPLTEPPRLLQNTGLWLQNPGSWASPGASASPSTDRRGYLGQLHLRWAPLIRLAATPATGPLTRDTGILAVTSPL</sequence>
<feature type="compositionally biased region" description="Low complexity" evidence="1">
    <location>
        <begin position="34"/>
        <end position="47"/>
    </location>
</feature>
<reference evidence="2" key="1">
    <citation type="submission" date="2023-04" db="EMBL/GenBank/DDBJ databases">
        <authorList>
            <consortium name="ELIXIR-Norway"/>
        </authorList>
    </citation>
    <scope>NUCLEOTIDE SEQUENCE [LARGE SCALE GENOMIC DNA]</scope>
</reference>
<dbReference type="Proteomes" id="UP001176941">
    <property type="component" value="Chromosome 19"/>
</dbReference>
<accession>A0ABN8YEP5</accession>
<evidence type="ECO:0000313" key="3">
    <source>
        <dbReference type="Proteomes" id="UP001176941"/>
    </source>
</evidence>
<protein>
    <submittedName>
        <fullName evidence="2">Uncharacterized protein</fullName>
    </submittedName>
</protein>